<name>A0A368KND6_9BACT</name>
<gene>
    <name evidence="2" type="ORF">DTL42_22585</name>
</gene>
<protein>
    <submittedName>
        <fullName evidence="2">Zinc ribbon domain-containing protein</fullName>
    </submittedName>
</protein>
<evidence type="ECO:0000313" key="2">
    <source>
        <dbReference type="EMBL" id="RCS41352.1"/>
    </source>
</evidence>
<evidence type="ECO:0000256" key="1">
    <source>
        <dbReference type="SAM" id="Phobius"/>
    </source>
</evidence>
<keyword evidence="1" id="KW-0472">Membrane</keyword>
<dbReference type="EMBL" id="QPEX01000045">
    <property type="protein sequence ID" value="RCS41352.1"/>
    <property type="molecule type" value="Genomic_DNA"/>
</dbReference>
<reference evidence="2 3" key="1">
    <citation type="submission" date="2018-07" db="EMBL/GenBank/DDBJ databases">
        <title>Comparative genomes isolates from brazilian mangrove.</title>
        <authorList>
            <person name="De Araujo J.E."/>
            <person name="Taketani R.G."/>
            <person name="Silva M.C.P."/>
            <person name="Lourenco M.V."/>
            <person name="Oliveira V.M."/>
            <person name="Andreote F.D."/>
        </authorList>
    </citation>
    <scope>NUCLEOTIDE SEQUENCE [LARGE SCALE GENOMIC DNA]</scope>
    <source>
        <strain evidence="2 3">HEX PRIS-MGV</strain>
    </source>
</reference>
<dbReference type="OrthoDB" id="5419447at2"/>
<evidence type="ECO:0000313" key="3">
    <source>
        <dbReference type="Proteomes" id="UP000253562"/>
    </source>
</evidence>
<proteinExistence type="predicted"/>
<organism evidence="2 3">
    <name type="scientific">Bremerella cremea</name>
    <dbReference type="NCBI Taxonomy" id="1031537"/>
    <lineage>
        <taxon>Bacteria</taxon>
        <taxon>Pseudomonadati</taxon>
        <taxon>Planctomycetota</taxon>
        <taxon>Planctomycetia</taxon>
        <taxon>Pirellulales</taxon>
        <taxon>Pirellulaceae</taxon>
        <taxon>Bremerella</taxon>
    </lineage>
</organism>
<dbReference type="AlphaFoldDB" id="A0A368KND6"/>
<dbReference type="RefSeq" id="WP_114372466.1">
    <property type="nucleotide sequence ID" value="NZ_QPEX01000045.1"/>
</dbReference>
<feature type="transmembrane region" description="Helical" evidence="1">
    <location>
        <begin position="98"/>
        <end position="120"/>
    </location>
</feature>
<feature type="transmembrane region" description="Helical" evidence="1">
    <location>
        <begin position="65"/>
        <end position="86"/>
    </location>
</feature>
<dbReference type="Proteomes" id="UP000253562">
    <property type="component" value="Unassembled WGS sequence"/>
</dbReference>
<comment type="caution">
    <text evidence="2">The sequence shown here is derived from an EMBL/GenBank/DDBJ whole genome shotgun (WGS) entry which is preliminary data.</text>
</comment>
<accession>A0A368KND6</accession>
<sequence>MATTTCRDCGNEVSFSARSCPQCGAPEPAKPNWDGYGYEYKSKTTLFGLPLIHISFKYRRNRTPVVANGVIAIGQFGFGVITIAQFGMGLVTLGQFTFAAATIAQITLAAYAVCQVGAVYEGIGQKLFFLDKIL</sequence>
<keyword evidence="1" id="KW-1133">Transmembrane helix</keyword>
<keyword evidence="1" id="KW-0812">Transmembrane</keyword>